<sequence length="82" mass="8840">MGDLAKAVARLEEEVEEGHELRKIVEHLDMAIAERPLRALGAGRVRGRLTDVSGVMLTPRPVVVDAPLRICCRPVLVSGASS</sequence>
<reference evidence="1" key="1">
    <citation type="submission" date="2021-04" db="EMBL/GenBank/DDBJ databases">
        <title>Saccharothrix algeriensis WGS.</title>
        <authorList>
            <person name="Stuskova K."/>
            <person name="Hakalova E."/>
            <person name="Tebbal A.B."/>
            <person name="Eichmeier A."/>
        </authorList>
    </citation>
    <scope>NUCLEOTIDE SEQUENCE</scope>
    <source>
        <strain evidence="1">NRRL B-24137</strain>
    </source>
</reference>
<proteinExistence type="predicted"/>
<accession>A0A8T8HUP2</accession>
<evidence type="ECO:0000313" key="1">
    <source>
        <dbReference type="EMBL" id="QTR02258.1"/>
    </source>
</evidence>
<dbReference type="EMBL" id="CP072788">
    <property type="protein sequence ID" value="QTR02258.1"/>
    <property type="molecule type" value="Genomic_DNA"/>
</dbReference>
<protein>
    <submittedName>
        <fullName evidence="1">Uncharacterized protein</fullName>
    </submittedName>
</protein>
<organism evidence="1 2">
    <name type="scientific">Saccharothrix algeriensis</name>
    <dbReference type="NCBI Taxonomy" id="173560"/>
    <lineage>
        <taxon>Bacteria</taxon>
        <taxon>Bacillati</taxon>
        <taxon>Actinomycetota</taxon>
        <taxon>Actinomycetes</taxon>
        <taxon>Pseudonocardiales</taxon>
        <taxon>Pseudonocardiaceae</taxon>
        <taxon>Saccharothrix</taxon>
    </lineage>
</organism>
<dbReference type="Proteomes" id="UP000671828">
    <property type="component" value="Chromosome"/>
</dbReference>
<dbReference type="AlphaFoldDB" id="A0A8T8HUP2"/>
<gene>
    <name evidence="1" type="ORF">J7S33_24170</name>
</gene>
<name>A0A8T8HUP2_9PSEU</name>
<evidence type="ECO:0000313" key="2">
    <source>
        <dbReference type="Proteomes" id="UP000671828"/>
    </source>
</evidence>